<comment type="caution">
    <text evidence="1">The sequence shown here is derived from an EMBL/GenBank/DDBJ whole genome shotgun (WGS) entry which is preliminary data.</text>
</comment>
<evidence type="ECO:0000313" key="1">
    <source>
        <dbReference type="EMBL" id="OOP70001.1"/>
    </source>
</evidence>
<organism evidence="1 2">
    <name type="scientific">Heyndrickxia oleronia</name>
    <dbReference type="NCBI Taxonomy" id="38875"/>
    <lineage>
        <taxon>Bacteria</taxon>
        <taxon>Bacillati</taxon>
        <taxon>Bacillota</taxon>
        <taxon>Bacilli</taxon>
        <taxon>Bacillales</taxon>
        <taxon>Bacillaceae</taxon>
        <taxon>Heyndrickxia</taxon>
    </lineage>
</organism>
<keyword evidence="2" id="KW-1185">Reference proteome</keyword>
<dbReference type="EMBL" id="MTLA01000022">
    <property type="protein sequence ID" value="OOP70001.1"/>
    <property type="molecule type" value="Genomic_DNA"/>
</dbReference>
<gene>
    <name evidence="1" type="ORF">BWZ43_02110</name>
</gene>
<dbReference type="Proteomes" id="UP000189761">
    <property type="component" value="Unassembled WGS sequence"/>
</dbReference>
<evidence type="ECO:0000313" key="2">
    <source>
        <dbReference type="Proteomes" id="UP000189761"/>
    </source>
</evidence>
<name>A0A8E2IAZ0_9BACI</name>
<dbReference type="AlphaFoldDB" id="A0A8E2IAZ0"/>
<protein>
    <submittedName>
        <fullName evidence="1">Uncharacterized protein</fullName>
    </submittedName>
</protein>
<proteinExistence type="predicted"/>
<reference evidence="1 2" key="1">
    <citation type="submission" date="2017-01" db="EMBL/GenBank/DDBJ databases">
        <title>Draft genome sequence of Bacillus oleronius.</title>
        <authorList>
            <person name="Allam M."/>
        </authorList>
    </citation>
    <scope>NUCLEOTIDE SEQUENCE [LARGE SCALE GENOMIC DNA]</scope>
    <source>
        <strain evidence="1 2">DSM 9356</strain>
    </source>
</reference>
<sequence length="61" mass="6873">MSHKGIAMIMPNCHLSSLLEMKGFSTQKRAFISHVKTVHIVSIILSGKLHYLSKIYTGQFL</sequence>
<accession>A0A8E2IAZ0</accession>